<accession>A0A917L425</accession>
<dbReference type="AlphaFoldDB" id="A0A917L425"/>
<sequence>MARIPALPNSITIRRPHGPLYPRVERVIDISPGGGGSDGGLVSAQETPEHVTAVPRSPTGTFLRALLERK</sequence>
<evidence type="ECO:0000313" key="2">
    <source>
        <dbReference type="Proteomes" id="UP000625682"/>
    </source>
</evidence>
<organism evidence="1 2">
    <name type="scientific">Streptomyces lacrimifluminis</name>
    <dbReference type="NCBI Taxonomy" id="1500077"/>
    <lineage>
        <taxon>Bacteria</taxon>
        <taxon>Bacillati</taxon>
        <taxon>Actinomycetota</taxon>
        <taxon>Actinomycetes</taxon>
        <taxon>Kitasatosporales</taxon>
        <taxon>Streptomycetaceae</taxon>
        <taxon>Streptomyces</taxon>
    </lineage>
</organism>
<keyword evidence="2" id="KW-1185">Reference proteome</keyword>
<dbReference type="EMBL" id="BMMU01000012">
    <property type="protein sequence ID" value="GGJ38770.1"/>
    <property type="molecule type" value="Genomic_DNA"/>
</dbReference>
<protein>
    <submittedName>
        <fullName evidence="1">Uncharacterized protein</fullName>
    </submittedName>
</protein>
<name>A0A917L425_9ACTN</name>
<gene>
    <name evidence="1" type="ORF">GCM10012282_39410</name>
</gene>
<reference evidence="1" key="2">
    <citation type="submission" date="2020-09" db="EMBL/GenBank/DDBJ databases">
        <authorList>
            <person name="Sun Q."/>
            <person name="Zhou Y."/>
        </authorList>
    </citation>
    <scope>NUCLEOTIDE SEQUENCE</scope>
    <source>
        <strain evidence="1">CGMCC 4.7272</strain>
    </source>
</reference>
<proteinExistence type="predicted"/>
<dbReference type="Proteomes" id="UP000625682">
    <property type="component" value="Unassembled WGS sequence"/>
</dbReference>
<reference evidence="1" key="1">
    <citation type="journal article" date="2014" name="Int. J. Syst. Evol. Microbiol.">
        <title>Complete genome sequence of Corynebacterium casei LMG S-19264T (=DSM 44701T), isolated from a smear-ripened cheese.</title>
        <authorList>
            <consortium name="US DOE Joint Genome Institute (JGI-PGF)"/>
            <person name="Walter F."/>
            <person name="Albersmeier A."/>
            <person name="Kalinowski J."/>
            <person name="Ruckert C."/>
        </authorList>
    </citation>
    <scope>NUCLEOTIDE SEQUENCE</scope>
    <source>
        <strain evidence="1">CGMCC 4.7272</strain>
    </source>
</reference>
<evidence type="ECO:0000313" key="1">
    <source>
        <dbReference type="EMBL" id="GGJ38770.1"/>
    </source>
</evidence>
<comment type="caution">
    <text evidence="1">The sequence shown here is derived from an EMBL/GenBank/DDBJ whole genome shotgun (WGS) entry which is preliminary data.</text>
</comment>